<evidence type="ECO:0000256" key="1">
    <source>
        <dbReference type="ARBA" id="ARBA00001231"/>
    </source>
</evidence>
<dbReference type="EC" id="3.2.1.52" evidence="3"/>
<evidence type="ECO:0000256" key="4">
    <source>
        <dbReference type="ARBA" id="ARBA00022801"/>
    </source>
</evidence>
<dbReference type="RefSeq" id="WP_272720544.1">
    <property type="nucleotide sequence ID" value="NZ_JAQPYS010000062.1"/>
</dbReference>
<dbReference type="InterPro" id="IPR025705">
    <property type="entry name" value="Beta_hexosaminidase_sua/sub"/>
</dbReference>
<sequence>MVTKKYLSVLFILLLSIPILAKDKNRITIIPHPVSINTGEGVFSLNKSTSLITNTSDIKYIKIIKQFADEFNDITNASLVLKEPGNKKGDICFFIDTSLVSKIGNEGYKLKITRNKVIITAVNESGWFYAGRTLLQLIEQEKKKNKYHYFFPCVEIEDYPRFSWRGLMLDVSRHFFSKEELKSYIHQMAKYKFNIFHLHLTDNQGWRIEIKSLPNLTKVGAWRVPRTGYWKGFLPPQPGEETTYGGFYTHEDIKELVAFAKERNVTIIPEIDVPGHSLALIASYPELSCTKKPQQVLAGDPWNVSRTNVLCVSNDSVYDVLDKIVTELSMLFPSEYIHIGGDEVNRIYWKKCSSCQSLIKKQKLKDENELQTYFIQRLSNIVKSKGKKVIGWYENLPGGLIPEMTYMSWKDYKGGIIASQKGHKVVMTPAFFTYLDFYQGDPAMENGPFTVCRLSNCYAFNPEQKDAISSNILGGQGSLWTEQVPNERKLQYMTWPRGLALAEVLWSPQEKRDWSDFVTRMEAQFPKFEEYGINYSKAFYEPILHLEREDGELFLVIETEVSDLRIFYSFDDCSPDMYYPEYKKQKVKIPKGAHHIRAISYKNGQPIGREINISIQELLSRIPQ</sequence>
<evidence type="ECO:0000256" key="5">
    <source>
        <dbReference type="ARBA" id="ARBA00023295"/>
    </source>
</evidence>
<dbReference type="PANTHER" id="PTHR22600">
    <property type="entry name" value="BETA-HEXOSAMINIDASE"/>
    <property type="match status" value="1"/>
</dbReference>
<dbReference type="InterPro" id="IPR015883">
    <property type="entry name" value="Glyco_hydro_20_cat"/>
</dbReference>
<organism evidence="8 9">
    <name type="scientific">Bacteroides zhangwenhongii</name>
    <dbReference type="NCBI Taxonomy" id="2650157"/>
    <lineage>
        <taxon>Bacteria</taxon>
        <taxon>Pseudomonadati</taxon>
        <taxon>Bacteroidota</taxon>
        <taxon>Bacteroidia</taxon>
        <taxon>Bacteroidales</taxon>
        <taxon>Bacteroidaceae</taxon>
        <taxon>Bacteroides</taxon>
    </lineage>
</organism>
<dbReference type="Gene3D" id="3.20.20.80">
    <property type="entry name" value="Glycosidases"/>
    <property type="match status" value="1"/>
</dbReference>
<evidence type="ECO:0000313" key="9">
    <source>
        <dbReference type="Proteomes" id="UP001215398"/>
    </source>
</evidence>
<dbReference type="PANTHER" id="PTHR22600:SF57">
    <property type="entry name" value="BETA-N-ACETYLHEXOSAMINIDASE"/>
    <property type="match status" value="1"/>
</dbReference>
<comment type="caution">
    <text evidence="8">The sequence shown here is derived from an EMBL/GenBank/DDBJ whole genome shotgun (WGS) entry which is preliminary data.</text>
</comment>
<dbReference type="Proteomes" id="UP001215398">
    <property type="component" value="Unassembled WGS sequence"/>
</dbReference>
<dbReference type="PRINTS" id="PR00738">
    <property type="entry name" value="GLHYDRLASE20"/>
</dbReference>
<evidence type="ECO:0000313" key="8">
    <source>
        <dbReference type="EMBL" id="MDC7137010.1"/>
    </source>
</evidence>
<dbReference type="EMBL" id="JAQPYS010000062">
    <property type="protein sequence ID" value="MDC7137010.1"/>
    <property type="molecule type" value="Genomic_DNA"/>
</dbReference>
<reference evidence="8 9" key="1">
    <citation type="submission" date="2023-01" db="EMBL/GenBank/DDBJ databases">
        <title>Exploring GABA producing Bacteroides strains toward improving mental health.</title>
        <authorList>
            <person name="Yousuf B."/>
            <person name="Bouhlel N.E."/>
            <person name="Mottawea W."/>
            <person name="Hammami R."/>
        </authorList>
    </citation>
    <scope>NUCLEOTIDE SEQUENCE [LARGE SCALE GENOMIC DNA]</scope>
    <source>
        <strain evidence="8 9">UO.H1054</strain>
    </source>
</reference>
<dbReference type="Pfam" id="PF00728">
    <property type="entry name" value="Glyco_hydro_20"/>
    <property type="match status" value="1"/>
</dbReference>
<name>A0ABT5H943_9BACE</name>
<evidence type="ECO:0000259" key="6">
    <source>
        <dbReference type="Pfam" id="PF00728"/>
    </source>
</evidence>
<comment type="catalytic activity">
    <reaction evidence="1">
        <text>Hydrolysis of terminal non-reducing N-acetyl-D-hexosamine residues in N-acetyl-beta-D-hexosaminides.</text>
        <dbReference type="EC" id="3.2.1.52"/>
    </reaction>
</comment>
<dbReference type="Gene3D" id="3.30.379.10">
    <property type="entry name" value="Chitobiase/beta-hexosaminidase domain 2-like"/>
    <property type="match status" value="1"/>
</dbReference>
<evidence type="ECO:0000256" key="2">
    <source>
        <dbReference type="ARBA" id="ARBA00006285"/>
    </source>
</evidence>
<evidence type="ECO:0000256" key="3">
    <source>
        <dbReference type="ARBA" id="ARBA00012663"/>
    </source>
</evidence>
<dbReference type="Pfam" id="PF02838">
    <property type="entry name" value="Glyco_hydro_20b"/>
    <property type="match status" value="1"/>
</dbReference>
<dbReference type="InterPro" id="IPR029018">
    <property type="entry name" value="Hex-like_dom2"/>
</dbReference>
<dbReference type="InterPro" id="IPR015882">
    <property type="entry name" value="HEX_bac_N"/>
</dbReference>
<gene>
    <name evidence="8" type="ORF">PQG98_11790</name>
</gene>
<keyword evidence="5" id="KW-0326">Glycosidase</keyword>
<evidence type="ECO:0000259" key="7">
    <source>
        <dbReference type="Pfam" id="PF02838"/>
    </source>
</evidence>
<feature type="domain" description="Glycoside hydrolase family 20 catalytic" evidence="6">
    <location>
        <begin position="162"/>
        <end position="508"/>
    </location>
</feature>
<keyword evidence="4" id="KW-0378">Hydrolase</keyword>
<protein>
    <recommendedName>
        <fullName evidence="3">beta-N-acetylhexosaminidase</fullName>
        <ecNumber evidence="3">3.2.1.52</ecNumber>
    </recommendedName>
</protein>
<feature type="domain" description="Beta-hexosaminidase bacterial type N-terminal" evidence="7">
    <location>
        <begin position="27"/>
        <end position="159"/>
    </location>
</feature>
<dbReference type="SUPFAM" id="SSF51445">
    <property type="entry name" value="(Trans)glycosidases"/>
    <property type="match status" value="1"/>
</dbReference>
<comment type="similarity">
    <text evidence="2">Belongs to the glycosyl hydrolase 20 family.</text>
</comment>
<proteinExistence type="inferred from homology"/>
<dbReference type="SUPFAM" id="SSF55545">
    <property type="entry name" value="beta-N-acetylhexosaminidase-like domain"/>
    <property type="match status" value="1"/>
</dbReference>
<accession>A0ABT5H943</accession>
<keyword evidence="9" id="KW-1185">Reference proteome</keyword>
<dbReference type="InterPro" id="IPR017853">
    <property type="entry name" value="GH"/>
</dbReference>
<dbReference type="CDD" id="cd06563">
    <property type="entry name" value="GH20_chitobiase-like"/>
    <property type="match status" value="1"/>
</dbReference>